<comment type="subcellular location">
    <subcellularLocation>
        <location evidence="2">Endomembrane system</location>
    </subcellularLocation>
</comment>
<dbReference type="STRING" id="669874.A0A1E4TPE8"/>
<dbReference type="Proteomes" id="UP000094236">
    <property type="component" value="Unassembled WGS sequence"/>
</dbReference>
<keyword evidence="6" id="KW-0378">Hydrolase</keyword>
<keyword evidence="9" id="KW-0326">Glycosidase</keyword>
<evidence type="ECO:0000256" key="5">
    <source>
        <dbReference type="ARBA" id="ARBA00022729"/>
    </source>
</evidence>
<dbReference type="FunFam" id="1.50.10.20:FF:000006">
    <property type="entry name" value="Mannan endo-1,6-alpha-mannosidase"/>
    <property type="match status" value="1"/>
</dbReference>
<comment type="similarity">
    <text evidence="3">Belongs to the glycosyl hydrolase 76 family.</text>
</comment>
<dbReference type="InterPro" id="IPR014480">
    <property type="entry name" value="Mannan-1_6-alpha_mannosidase"/>
</dbReference>
<evidence type="ECO:0000256" key="10">
    <source>
        <dbReference type="ARBA" id="ARBA00023316"/>
    </source>
</evidence>
<evidence type="ECO:0000256" key="8">
    <source>
        <dbReference type="ARBA" id="ARBA00023180"/>
    </source>
</evidence>
<evidence type="ECO:0000256" key="6">
    <source>
        <dbReference type="ARBA" id="ARBA00022801"/>
    </source>
</evidence>
<dbReference type="Gene3D" id="1.50.10.20">
    <property type="match status" value="1"/>
</dbReference>
<keyword evidence="7 12" id="KW-0472">Membrane</keyword>
<comment type="catalytic activity">
    <reaction evidence="1">
        <text>Random hydrolysis of (1-&gt;6)-alpha-D-mannosidic linkages in unbranched (1-&gt;6)-mannans.</text>
        <dbReference type="EC" id="3.2.1.101"/>
    </reaction>
</comment>
<evidence type="ECO:0000256" key="4">
    <source>
        <dbReference type="ARBA" id="ARBA00012350"/>
    </source>
</evidence>
<evidence type="ECO:0000256" key="3">
    <source>
        <dbReference type="ARBA" id="ARBA00009699"/>
    </source>
</evidence>
<dbReference type="OrthoDB" id="4187847at2759"/>
<dbReference type="GO" id="GO:0008496">
    <property type="term" value="F:mannan endo-1,6-alpha-mannosidase activity"/>
    <property type="evidence" value="ECO:0007669"/>
    <property type="project" value="UniProtKB-EC"/>
</dbReference>
<dbReference type="InterPro" id="IPR008928">
    <property type="entry name" value="6-hairpin_glycosidase_sf"/>
</dbReference>
<evidence type="ECO:0000256" key="1">
    <source>
        <dbReference type="ARBA" id="ARBA00001452"/>
    </source>
</evidence>
<reference evidence="14" key="1">
    <citation type="submission" date="2016-05" db="EMBL/GenBank/DDBJ databases">
        <title>Comparative genomics of biotechnologically important yeasts.</title>
        <authorList>
            <consortium name="DOE Joint Genome Institute"/>
            <person name="Riley R."/>
            <person name="Haridas S."/>
            <person name="Wolfe K.H."/>
            <person name="Lopes M.R."/>
            <person name="Hittinger C.T."/>
            <person name="Goker M."/>
            <person name="Salamov A."/>
            <person name="Wisecaver J."/>
            <person name="Long T.M."/>
            <person name="Aerts A.L."/>
            <person name="Barry K."/>
            <person name="Choi C."/>
            <person name="Clum A."/>
            <person name="Coughlan A.Y."/>
            <person name="Deshpande S."/>
            <person name="Douglass A.P."/>
            <person name="Hanson S.J."/>
            <person name="Klenk H.-P."/>
            <person name="Labutti K."/>
            <person name="Lapidus A."/>
            <person name="Lindquist E."/>
            <person name="Lipzen A."/>
            <person name="Meier-Kolthoff J.P."/>
            <person name="Ohm R.A."/>
            <person name="Otillar R.P."/>
            <person name="Pangilinan J."/>
            <person name="Peng Y."/>
            <person name="Rokas A."/>
            <person name="Rosa C.A."/>
            <person name="Scheuner C."/>
            <person name="Sibirny A.A."/>
            <person name="Slot J.C."/>
            <person name="Stielow J.B."/>
            <person name="Sun H."/>
            <person name="Kurtzman C.P."/>
            <person name="Blackwell M."/>
            <person name="Grigoriev I.V."/>
            <person name="Jeffries T.W."/>
        </authorList>
    </citation>
    <scope>NUCLEOTIDE SEQUENCE [LARGE SCALE GENOMIC DNA]</scope>
    <source>
        <strain evidence="14">NRRL Y-2460</strain>
    </source>
</reference>
<dbReference type="PANTHER" id="PTHR12145:SF36">
    <property type="entry name" value="MANNAN ENDO-1,6-ALPHA-MANNOSIDASE DCW1"/>
    <property type="match status" value="1"/>
</dbReference>
<evidence type="ECO:0000256" key="11">
    <source>
        <dbReference type="SAM" id="MobiDB-lite"/>
    </source>
</evidence>
<dbReference type="InterPro" id="IPR005198">
    <property type="entry name" value="Glyco_hydro_76"/>
</dbReference>
<evidence type="ECO:0000313" key="13">
    <source>
        <dbReference type="EMBL" id="ODV93617.1"/>
    </source>
</evidence>
<name>A0A1E4TPE8_PACTA</name>
<keyword evidence="14" id="KW-1185">Reference proteome</keyword>
<evidence type="ECO:0000256" key="12">
    <source>
        <dbReference type="SAM" id="Phobius"/>
    </source>
</evidence>
<gene>
    <name evidence="13" type="ORF">PACTADRAFT_51395</name>
</gene>
<dbReference type="PANTHER" id="PTHR12145">
    <property type="entry name" value="MANNAN ENDO-1,6-ALPHA-MANNOSIDASE DCW1"/>
    <property type="match status" value="1"/>
</dbReference>
<dbReference type="GO" id="GO:0007117">
    <property type="term" value="P:budding cell bud growth"/>
    <property type="evidence" value="ECO:0007669"/>
    <property type="project" value="EnsemblFungi"/>
</dbReference>
<keyword evidence="8" id="KW-0325">Glycoprotein</keyword>
<evidence type="ECO:0000313" key="14">
    <source>
        <dbReference type="Proteomes" id="UP000094236"/>
    </source>
</evidence>
<evidence type="ECO:0000256" key="9">
    <source>
        <dbReference type="ARBA" id="ARBA00023295"/>
    </source>
</evidence>
<evidence type="ECO:0000256" key="2">
    <source>
        <dbReference type="ARBA" id="ARBA00004308"/>
    </source>
</evidence>
<keyword evidence="10" id="KW-0961">Cell wall biogenesis/degradation</keyword>
<feature type="transmembrane region" description="Helical" evidence="12">
    <location>
        <begin position="353"/>
        <end position="374"/>
    </location>
</feature>
<dbReference type="GO" id="GO:0009272">
    <property type="term" value="P:fungal-type cell wall biogenesis"/>
    <property type="evidence" value="ECO:0007669"/>
    <property type="project" value="EnsemblFungi"/>
</dbReference>
<dbReference type="EMBL" id="KV454017">
    <property type="protein sequence ID" value="ODV93617.1"/>
    <property type="molecule type" value="Genomic_DNA"/>
</dbReference>
<keyword evidence="12" id="KW-0812">Transmembrane</keyword>
<keyword evidence="12" id="KW-1133">Transmembrane helix</keyword>
<accession>A0A1E4TPE8</accession>
<dbReference type="EC" id="3.2.1.101" evidence="4"/>
<feature type="region of interest" description="Disordered" evidence="11">
    <location>
        <begin position="319"/>
        <end position="341"/>
    </location>
</feature>
<dbReference type="GO" id="GO:0005886">
    <property type="term" value="C:plasma membrane"/>
    <property type="evidence" value="ECO:0007669"/>
    <property type="project" value="EnsemblFungi"/>
</dbReference>
<dbReference type="GO" id="GO:0012505">
    <property type="term" value="C:endomembrane system"/>
    <property type="evidence" value="ECO:0007669"/>
    <property type="project" value="UniProtKB-SubCell"/>
</dbReference>
<evidence type="ECO:0000256" key="7">
    <source>
        <dbReference type="ARBA" id="ARBA00023136"/>
    </source>
</evidence>
<organism evidence="13 14">
    <name type="scientific">Pachysolen tannophilus NRRL Y-2460</name>
    <dbReference type="NCBI Taxonomy" id="669874"/>
    <lineage>
        <taxon>Eukaryota</taxon>
        <taxon>Fungi</taxon>
        <taxon>Dikarya</taxon>
        <taxon>Ascomycota</taxon>
        <taxon>Saccharomycotina</taxon>
        <taxon>Pichiomycetes</taxon>
        <taxon>Pachysolenaceae</taxon>
        <taxon>Pachysolen</taxon>
    </lineage>
</organism>
<dbReference type="SUPFAM" id="SSF48208">
    <property type="entry name" value="Six-hairpin glycosidases"/>
    <property type="match status" value="1"/>
</dbReference>
<dbReference type="AlphaFoldDB" id="A0A1E4TPE8"/>
<dbReference type="GO" id="GO:0016052">
    <property type="term" value="P:carbohydrate catabolic process"/>
    <property type="evidence" value="ECO:0007669"/>
    <property type="project" value="InterPro"/>
</dbReference>
<dbReference type="Pfam" id="PF03663">
    <property type="entry name" value="Glyco_hydro_76"/>
    <property type="match status" value="1"/>
</dbReference>
<proteinExistence type="inferred from homology"/>
<protein>
    <recommendedName>
        <fullName evidence="4">mannan endo-1,6-alpha-mannosidase</fullName>
        <ecNumber evidence="4">3.2.1.101</ecNumber>
    </recommendedName>
</protein>
<sequence>MLDNWFFLQNDTYVDTIKEALLYQVGDDWDYIPLNQSTTEGNDDQVFWGIAVMAATERNFTNPSSDEPQWLYLAQAVFNTMSARWDTANCDGGLRWQIFQWNAGYDYKNSVSNAGLFHLGARLARYTSNDTYVEWCEKVYDWLIGVGFIVESPSWFIYDGASITDNCSVITELQWTYTAAMMMSGCAYLYNYTEDEIWLTRTDNFLQGTAVFLNNSVIYEAACQTSGTCNTDQRSFKALLVRAYGLTMKLVPSLYTTIMPIIETSAKAAAQSCVGGYDGHTCGLDWSYNGWDGYYGLGEQMCALEVIQNLLTPERPAPYTATDGGSSIGNGAAGTQSTDEVEEPLTLDAGDRAGAGIITVVVGVSIITTGVWLVM</sequence>
<keyword evidence="5" id="KW-0732">Signal</keyword>
<dbReference type="GO" id="GO:0071555">
    <property type="term" value="P:cell wall organization"/>
    <property type="evidence" value="ECO:0007669"/>
    <property type="project" value="UniProtKB-KW"/>
</dbReference>